<dbReference type="GO" id="GO:0003677">
    <property type="term" value="F:DNA binding"/>
    <property type="evidence" value="ECO:0007669"/>
    <property type="project" value="UniProtKB-KW"/>
</dbReference>
<dbReference type="GO" id="GO:0000160">
    <property type="term" value="P:phosphorelay signal transduction system"/>
    <property type="evidence" value="ECO:0007669"/>
    <property type="project" value="InterPro"/>
</dbReference>
<dbReference type="PROSITE" id="PS50110">
    <property type="entry name" value="RESPONSE_REGULATORY"/>
    <property type="match status" value="1"/>
</dbReference>
<dbReference type="CDD" id="cd17535">
    <property type="entry name" value="REC_NarL-like"/>
    <property type="match status" value="1"/>
</dbReference>
<evidence type="ECO:0000313" key="8">
    <source>
        <dbReference type="EMBL" id="MBZ0155754.1"/>
    </source>
</evidence>
<dbReference type="Gene3D" id="3.40.50.2300">
    <property type="match status" value="1"/>
</dbReference>
<dbReference type="AlphaFoldDB" id="A0A953JBJ7"/>
<dbReference type="GO" id="GO:0006355">
    <property type="term" value="P:regulation of DNA-templated transcription"/>
    <property type="evidence" value="ECO:0007669"/>
    <property type="project" value="InterPro"/>
</dbReference>
<keyword evidence="4" id="KW-0804">Transcription</keyword>
<evidence type="ECO:0000256" key="1">
    <source>
        <dbReference type="ARBA" id="ARBA00022553"/>
    </source>
</evidence>
<name>A0A953JBJ7_9BACT</name>
<evidence type="ECO:0000256" key="5">
    <source>
        <dbReference type="PROSITE-ProRule" id="PRU00169"/>
    </source>
</evidence>
<dbReference type="SUPFAM" id="SSF52172">
    <property type="entry name" value="CheY-like"/>
    <property type="match status" value="1"/>
</dbReference>
<dbReference type="PROSITE" id="PS50043">
    <property type="entry name" value="HTH_LUXR_2"/>
    <property type="match status" value="1"/>
</dbReference>
<comment type="caution">
    <text evidence="8">The sequence shown here is derived from an EMBL/GenBank/DDBJ whole genome shotgun (WGS) entry which is preliminary data.</text>
</comment>
<reference evidence="8" key="1">
    <citation type="journal article" date="2021" name="bioRxiv">
        <title>Unraveling nitrogen, sulfur and carbon metabolic pathways and microbial community transcriptional responses to substrate deprivation and toxicity stresses in a bioreactor mimicking anoxic brackish coastal sediment conditions.</title>
        <authorList>
            <person name="Martins P.D."/>
            <person name="Echeveste M.J."/>
            <person name="Arshad A."/>
            <person name="Kurth J."/>
            <person name="Ouboter H."/>
            <person name="Jetten M.S.M."/>
            <person name="Welte C.U."/>
        </authorList>
    </citation>
    <scope>NUCLEOTIDE SEQUENCE</scope>
    <source>
        <strain evidence="8">MAG_39</strain>
    </source>
</reference>
<evidence type="ECO:0000313" key="9">
    <source>
        <dbReference type="Proteomes" id="UP000705867"/>
    </source>
</evidence>
<proteinExistence type="predicted"/>
<evidence type="ECO:0000259" key="7">
    <source>
        <dbReference type="PROSITE" id="PS50110"/>
    </source>
</evidence>
<dbReference type="InterPro" id="IPR011006">
    <property type="entry name" value="CheY-like_superfamily"/>
</dbReference>
<dbReference type="InterPro" id="IPR058245">
    <property type="entry name" value="NreC/VraR/RcsB-like_REC"/>
</dbReference>
<evidence type="ECO:0000256" key="3">
    <source>
        <dbReference type="ARBA" id="ARBA00023125"/>
    </source>
</evidence>
<dbReference type="EMBL" id="JAIOIV010000044">
    <property type="protein sequence ID" value="MBZ0155754.1"/>
    <property type="molecule type" value="Genomic_DNA"/>
</dbReference>
<dbReference type="PRINTS" id="PR00038">
    <property type="entry name" value="HTHLUXR"/>
</dbReference>
<keyword evidence="3" id="KW-0238">DNA-binding</keyword>
<protein>
    <submittedName>
        <fullName evidence="8">Response regulator transcription factor</fullName>
    </submittedName>
</protein>
<evidence type="ECO:0000259" key="6">
    <source>
        <dbReference type="PROSITE" id="PS50043"/>
    </source>
</evidence>
<dbReference type="PANTHER" id="PTHR43214:SF41">
    <property type="entry name" value="NITRATE_NITRITE RESPONSE REGULATOR PROTEIN NARP"/>
    <property type="match status" value="1"/>
</dbReference>
<dbReference type="Proteomes" id="UP000705867">
    <property type="component" value="Unassembled WGS sequence"/>
</dbReference>
<dbReference type="CDD" id="cd06170">
    <property type="entry name" value="LuxR_C_like"/>
    <property type="match status" value="1"/>
</dbReference>
<keyword evidence="2" id="KW-0805">Transcription regulation</keyword>
<dbReference type="InterPro" id="IPR039420">
    <property type="entry name" value="WalR-like"/>
</dbReference>
<accession>A0A953JBJ7</accession>
<keyword evidence="1 5" id="KW-0597">Phosphoprotein</keyword>
<evidence type="ECO:0000256" key="4">
    <source>
        <dbReference type="ARBA" id="ARBA00023163"/>
    </source>
</evidence>
<feature type="domain" description="HTH luxR-type" evidence="6">
    <location>
        <begin position="144"/>
        <end position="209"/>
    </location>
</feature>
<dbReference type="SMART" id="SM00448">
    <property type="entry name" value="REC"/>
    <property type="match status" value="1"/>
</dbReference>
<dbReference type="InterPro" id="IPR000792">
    <property type="entry name" value="Tscrpt_reg_LuxR_C"/>
</dbReference>
<reference evidence="8" key="2">
    <citation type="submission" date="2021-08" db="EMBL/GenBank/DDBJ databases">
        <authorList>
            <person name="Dalcin Martins P."/>
        </authorList>
    </citation>
    <scope>NUCLEOTIDE SEQUENCE</scope>
    <source>
        <strain evidence="8">MAG_39</strain>
    </source>
</reference>
<dbReference type="InterPro" id="IPR016032">
    <property type="entry name" value="Sig_transdc_resp-reg_C-effctor"/>
</dbReference>
<dbReference type="PANTHER" id="PTHR43214">
    <property type="entry name" value="TWO-COMPONENT RESPONSE REGULATOR"/>
    <property type="match status" value="1"/>
</dbReference>
<organism evidence="8 9">
    <name type="scientific">Candidatus Nitrobium versatile</name>
    <dbReference type="NCBI Taxonomy" id="2884831"/>
    <lineage>
        <taxon>Bacteria</taxon>
        <taxon>Pseudomonadati</taxon>
        <taxon>Nitrospirota</taxon>
        <taxon>Nitrospiria</taxon>
        <taxon>Nitrospirales</taxon>
        <taxon>Nitrospiraceae</taxon>
        <taxon>Candidatus Nitrobium</taxon>
    </lineage>
</organism>
<sequence length="213" mass="22932">MSIRVVLADDHPIFREGLAAVLRRHGDIEVAAEAGDGRTALRVAREILPDVVVMDISMPDLNGIEAAKKIATETPGVKVLALSMHSGRQFVEEMFRAGAAGYLLKDCIAEELAGAIRSVAAGQIYVSSRIAEMLPNPLPAAEGSSTAFSRLTSREREVLQLIAEGKNTREIAPLLSISIKTAEAHRQHIMKKLGAQSLAELIKFAVREGLTTL</sequence>
<dbReference type="SUPFAM" id="SSF46894">
    <property type="entry name" value="C-terminal effector domain of the bipartite response regulators"/>
    <property type="match status" value="1"/>
</dbReference>
<dbReference type="InterPro" id="IPR001789">
    <property type="entry name" value="Sig_transdc_resp-reg_receiver"/>
</dbReference>
<feature type="domain" description="Response regulatory" evidence="7">
    <location>
        <begin position="4"/>
        <end position="120"/>
    </location>
</feature>
<dbReference type="Pfam" id="PF00196">
    <property type="entry name" value="GerE"/>
    <property type="match status" value="1"/>
</dbReference>
<dbReference type="Pfam" id="PF00072">
    <property type="entry name" value="Response_reg"/>
    <property type="match status" value="1"/>
</dbReference>
<feature type="modified residue" description="4-aspartylphosphate" evidence="5">
    <location>
        <position position="55"/>
    </location>
</feature>
<gene>
    <name evidence="8" type="ORF">K8I29_05995</name>
</gene>
<dbReference type="SMART" id="SM00421">
    <property type="entry name" value="HTH_LUXR"/>
    <property type="match status" value="1"/>
</dbReference>
<evidence type="ECO:0000256" key="2">
    <source>
        <dbReference type="ARBA" id="ARBA00023015"/>
    </source>
</evidence>